<feature type="transmembrane region" description="Helical" evidence="5">
    <location>
        <begin position="167"/>
        <end position="193"/>
    </location>
</feature>
<dbReference type="OrthoDB" id="2274698at2759"/>
<evidence type="ECO:0000256" key="5">
    <source>
        <dbReference type="SAM" id="Phobius"/>
    </source>
</evidence>
<evidence type="ECO:0000256" key="3">
    <source>
        <dbReference type="ARBA" id="ARBA00022989"/>
    </source>
</evidence>
<evidence type="ECO:0000256" key="2">
    <source>
        <dbReference type="ARBA" id="ARBA00022692"/>
    </source>
</evidence>
<reference evidence="9 10" key="1">
    <citation type="submission" date="2017-04" db="EMBL/GenBank/DDBJ databases">
        <title>Draft genome sequence of Tuber borchii Vittad., a whitish edible truffle.</title>
        <authorList>
            <consortium name="DOE Joint Genome Institute"/>
            <person name="Murat C."/>
            <person name="Kuo A."/>
            <person name="Barry K.W."/>
            <person name="Clum A."/>
            <person name="Dockter R.B."/>
            <person name="Fauchery L."/>
            <person name="Iotti M."/>
            <person name="Kohler A."/>
            <person name="Labutti K."/>
            <person name="Lindquist E.A."/>
            <person name="Lipzen A."/>
            <person name="Ohm R.A."/>
            <person name="Wang M."/>
            <person name="Grigoriev I.V."/>
            <person name="Zambonelli A."/>
            <person name="Martin F.M."/>
        </authorList>
    </citation>
    <scope>NUCLEOTIDE SEQUENCE [LARGE SCALE GENOMIC DNA]</scope>
    <source>
        <strain evidence="9 10">Tbo3840</strain>
    </source>
</reference>
<gene>
    <name evidence="9" type="ORF">B9Z19DRAFT_985502</name>
</gene>
<dbReference type="Pfam" id="PF10337">
    <property type="entry name" value="ArAE_2_N"/>
    <property type="match status" value="1"/>
</dbReference>
<accession>A0A2T6ZQP7</accession>
<sequence>MASPKKSSLSGLWGKLGLDAPTLMLMGKGALPPAIFTAAYQATPVAKTYTTLGYLATIIAALSLCILPRAKLVQLTIQNSIAVALAAATSLLGVWTATRARAHYASPPGQIYSAPASAVSATWLFVNIWLANLLRAKIPSLAIPVIMYTIFVAIMYTYGGLYTMPRLIATAVLLLKCFYTGFGLAFAVGMVVFPMNCREIWWKIFTGYLLTSKKLLVEQKNFLRQHETMGTEEGEKSSIALAALEKAHADLFTKLSTELSMAKREIALGRYLTSDLQEAYHLIRATLRPLQGMTVILDIFDRAARAGLEQDEKCPVPREEQLSEVMKTLHEPYERIVGMCGEAIEHVLLTMKLKPSPKKPGGDEEAPSIEPGAQGFCQSLEEEVQEFYSTRAGDVRTYFSSSKTTKTSDSAGGISAEVYMDEKRRSELYLVLFMEYLLYNAAKSLLALARFAEEKKQQGVVDRTILVYPTSKRLKKWLYSMASSRNDDVVDVCDVGAVRVSGLDGIAPKKDPEHLPAGTFLQRLGELVAIFTEGISSSESGFGLRVACATLAVALPAYFESSYAFFIEKRLVWALIVIAIGMSPTSGASLIGFVGRIAGTAIATVLALINWYIVDGIAGGVIPFLWFFLAVQFYFVIKYPTLIQSTLTALVTHIIIICYELQIRKIGDEVSTRTGQTILSVNEIGPHRLVVTIGGLCVAMIFTILPYPTTTRSLIRSSVSSSLFLLARAYSVTFSLLHLRIHGAAGDESNKYSPGRRYEKVRVKLLTESFLANDFLRTQIDFTQYEPSLRGRFPKEQYDGIINGVRNITNYLSIISYASKTFPAGGEWAEDFSALLRNVDTQMHQITSLLCLLSASLASGNPLPPVLRLPEPFRLVRAMEERDGGLKLDHLVEPGFMAFAVVQVAIGVMRDDLVRIIGMVEELVGKVVFPDERSFSGDLKAKVP</sequence>
<evidence type="ECO:0000256" key="1">
    <source>
        <dbReference type="ARBA" id="ARBA00004141"/>
    </source>
</evidence>
<feature type="transmembrane region" description="Helical" evidence="5">
    <location>
        <begin position="110"/>
        <end position="134"/>
    </location>
</feature>
<dbReference type="InterPro" id="IPR018820">
    <property type="entry name" value="BRE4-related_DUF2421"/>
</dbReference>
<dbReference type="InterPro" id="IPR049453">
    <property type="entry name" value="Memb_transporter_dom"/>
</dbReference>
<keyword evidence="3 5" id="KW-1133">Transmembrane helix</keyword>
<feature type="domain" description="Integral membrane bound transporter" evidence="8">
    <location>
        <begin position="567"/>
        <end position="701"/>
    </location>
</feature>
<dbReference type="AlphaFoldDB" id="A0A2T6ZQP7"/>
<dbReference type="EMBL" id="NESQ01000139">
    <property type="protein sequence ID" value="PUU77803.1"/>
    <property type="molecule type" value="Genomic_DNA"/>
</dbReference>
<dbReference type="PANTHER" id="PTHR37994">
    <property type="entry name" value="ARAE_2_N DOMAIN-CONTAINING PROTEIN-RELATED"/>
    <property type="match status" value="1"/>
</dbReference>
<dbReference type="PANTHER" id="PTHR37994:SF4">
    <property type="entry name" value="ER TRANSPORTER 6TM N-TERMINAL DOMAIN-CONTAINING PROTEIN-RELATED"/>
    <property type="match status" value="1"/>
</dbReference>
<organism evidence="9 10">
    <name type="scientific">Tuber borchii</name>
    <name type="common">White truffle</name>
    <dbReference type="NCBI Taxonomy" id="42251"/>
    <lineage>
        <taxon>Eukaryota</taxon>
        <taxon>Fungi</taxon>
        <taxon>Dikarya</taxon>
        <taxon>Ascomycota</taxon>
        <taxon>Pezizomycotina</taxon>
        <taxon>Pezizomycetes</taxon>
        <taxon>Pezizales</taxon>
        <taxon>Tuberaceae</taxon>
        <taxon>Tuber</taxon>
    </lineage>
</organism>
<feature type="transmembrane region" description="Helical" evidence="5">
    <location>
        <begin position="79"/>
        <end position="98"/>
    </location>
</feature>
<feature type="transmembrane region" description="Helical" evidence="5">
    <location>
        <begin position="689"/>
        <end position="707"/>
    </location>
</feature>
<keyword evidence="10" id="KW-1185">Reference proteome</keyword>
<comment type="subcellular location">
    <subcellularLocation>
        <location evidence="1">Membrane</location>
        <topology evidence="1">Multi-pass membrane protein</topology>
    </subcellularLocation>
</comment>
<protein>
    <recommendedName>
        <fullName evidence="11">ER transporter 6TM N-terminal domain-containing protein</fullName>
    </recommendedName>
</protein>
<keyword evidence="2 5" id="KW-0812">Transmembrane</keyword>
<feature type="domain" description="Putative ER transporter 6TM N-terminal" evidence="7">
    <location>
        <begin position="109"/>
        <end position="338"/>
    </location>
</feature>
<name>A0A2T6ZQP7_TUBBO</name>
<evidence type="ECO:0000256" key="4">
    <source>
        <dbReference type="ARBA" id="ARBA00023136"/>
    </source>
</evidence>
<feature type="transmembrane region" description="Helical" evidence="5">
    <location>
        <begin position="48"/>
        <end position="67"/>
    </location>
</feature>
<feature type="transmembrane region" description="Helical" evidence="5">
    <location>
        <begin position="542"/>
        <end position="559"/>
    </location>
</feature>
<evidence type="ECO:0008006" key="11">
    <source>
        <dbReference type="Google" id="ProtNLM"/>
    </source>
</evidence>
<evidence type="ECO:0000313" key="9">
    <source>
        <dbReference type="EMBL" id="PUU77803.1"/>
    </source>
</evidence>
<feature type="transmembrane region" description="Helical" evidence="5">
    <location>
        <begin position="571"/>
        <end position="591"/>
    </location>
</feature>
<evidence type="ECO:0000259" key="6">
    <source>
        <dbReference type="Pfam" id="PF10334"/>
    </source>
</evidence>
<keyword evidence="4 5" id="KW-0472">Membrane</keyword>
<dbReference type="Proteomes" id="UP000244722">
    <property type="component" value="Unassembled WGS sequence"/>
</dbReference>
<comment type="caution">
    <text evidence="9">The sequence shown here is derived from an EMBL/GenBank/DDBJ whole genome shotgun (WGS) entry which is preliminary data.</text>
</comment>
<feature type="domain" description="DUF2421" evidence="6">
    <location>
        <begin position="706"/>
        <end position="870"/>
    </location>
</feature>
<dbReference type="STRING" id="42251.A0A2T6ZQP7"/>
<dbReference type="InterPro" id="IPR018823">
    <property type="entry name" value="ArAE_2_N"/>
</dbReference>
<proteinExistence type="predicted"/>
<feature type="transmembrane region" description="Helical" evidence="5">
    <location>
        <begin position="643"/>
        <end position="661"/>
    </location>
</feature>
<evidence type="ECO:0000313" key="10">
    <source>
        <dbReference type="Proteomes" id="UP000244722"/>
    </source>
</evidence>
<feature type="transmembrane region" description="Helical" evidence="5">
    <location>
        <begin position="141"/>
        <end position="161"/>
    </location>
</feature>
<dbReference type="Pfam" id="PF13515">
    <property type="entry name" value="FUSC_2"/>
    <property type="match status" value="1"/>
</dbReference>
<evidence type="ECO:0000259" key="7">
    <source>
        <dbReference type="Pfam" id="PF10337"/>
    </source>
</evidence>
<dbReference type="Pfam" id="PF10334">
    <property type="entry name" value="BRE4"/>
    <property type="match status" value="1"/>
</dbReference>
<evidence type="ECO:0000259" key="8">
    <source>
        <dbReference type="Pfam" id="PF13515"/>
    </source>
</evidence>
<dbReference type="GO" id="GO:0016020">
    <property type="term" value="C:membrane"/>
    <property type="evidence" value="ECO:0007669"/>
    <property type="project" value="UniProtKB-SubCell"/>
</dbReference>